<keyword evidence="1" id="KW-0472">Membrane</keyword>
<dbReference type="InterPro" id="IPR004679">
    <property type="entry name" value="2-OHcarboxylate_transport"/>
</dbReference>
<reference evidence="2 3" key="1">
    <citation type="submission" date="2018-06" db="EMBL/GenBank/DDBJ databases">
        <authorList>
            <consortium name="Pathogen Informatics"/>
            <person name="Doyle S."/>
        </authorList>
    </citation>
    <scope>NUCLEOTIDE SEQUENCE [LARGE SCALE GENOMIC DNA]</scope>
    <source>
        <strain evidence="2 3">NCTC11685</strain>
    </source>
</reference>
<evidence type="ECO:0000256" key="1">
    <source>
        <dbReference type="SAM" id="Phobius"/>
    </source>
</evidence>
<evidence type="ECO:0000313" key="2">
    <source>
        <dbReference type="EMBL" id="STV82820.1"/>
    </source>
</evidence>
<name>A0A7H4N7X1_9ENTR</name>
<keyword evidence="1" id="KW-1133">Transmembrane helix</keyword>
<dbReference type="PANTHER" id="PTHR40033">
    <property type="entry name" value="NA(+)-MALATE SYMPORTER"/>
    <property type="match status" value="1"/>
</dbReference>
<protein>
    <submittedName>
        <fullName evidence="2">Na(+)Citrate OH(-) antiporter</fullName>
    </submittedName>
</protein>
<comment type="caution">
    <text evidence="2">The sequence shown here is derived from an EMBL/GenBank/DDBJ whole genome shotgun (WGS) entry which is preliminary data.</text>
</comment>
<sequence length="109" mass="11833">MTNMSQAPSAEKKGVSDILGFKIFGMPLPLYAFALITLLLSHFYNALPTDIVGGFAIMFIIGAVFGEIGKRLPIFNKYIGGAPVMIFLVAAISFTPAFSPRKKLMQSLM</sequence>
<feature type="transmembrane region" description="Helical" evidence="1">
    <location>
        <begin position="78"/>
        <end position="99"/>
    </location>
</feature>
<organism evidence="2 3">
    <name type="scientific">Klebsiella michiganensis</name>
    <dbReference type="NCBI Taxonomy" id="1134687"/>
    <lineage>
        <taxon>Bacteria</taxon>
        <taxon>Pseudomonadati</taxon>
        <taxon>Pseudomonadota</taxon>
        <taxon>Gammaproteobacteria</taxon>
        <taxon>Enterobacterales</taxon>
        <taxon>Enterobacteriaceae</taxon>
        <taxon>Klebsiella/Raoultella group</taxon>
        <taxon>Klebsiella</taxon>
    </lineage>
</organism>
<accession>A0A7H4N7X1</accession>
<feature type="transmembrane region" description="Helical" evidence="1">
    <location>
        <begin position="46"/>
        <end position="66"/>
    </location>
</feature>
<dbReference type="EMBL" id="UGMS01000001">
    <property type="protein sequence ID" value="STV82820.1"/>
    <property type="molecule type" value="Genomic_DNA"/>
</dbReference>
<proteinExistence type="predicted"/>
<gene>
    <name evidence="2" type="primary">citS_1</name>
    <name evidence="2" type="ORF">NCTC11685_03170</name>
</gene>
<dbReference type="AlphaFoldDB" id="A0A7H4N7X1"/>
<dbReference type="GO" id="GO:0008514">
    <property type="term" value="F:organic anion transmembrane transporter activity"/>
    <property type="evidence" value="ECO:0007669"/>
    <property type="project" value="InterPro"/>
</dbReference>
<keyword evidence="1" id="KW-0812">Transmembrane</keyword>
<dbReference type="GO" id="GO:0016020">
    <property type="term" value="C:membrane"/>
    <property type="evidence" value="ECO:0007669"/>
    <property type="project" value="InterPro"/>
</dbReference>
<evidence type="ECO:0000313" key="3">
    <source>
        <dbReference type="Proteomes" id="UP000254863"/>
    </source>
</evidence>
<dbReference type="Proteomes" id="UP000254863">
    <property type="component" value="Unassembled WGS sequence"/>
</dbReference>
<dbReference type="Pfam" id="PF03390">
    <property type="entry name" value="2HCT"/>
    <property type="match status" value="1"/>
</dbReference>
<feature type="transmembrane region" description="Helical" evidence="1">
    <location>
        <begin position="21"/>
        <end position="40"/>
    </location>
</feature>
<dbReference type="PANTHER" id="PTHR40033:SF1">
    <property type="entry name" value="CITRATE-SODIUM SYMPORTER"/>
    <property type="match status" value="1"/>
</dbReference>